<evidence type="ECO:0000256" key="1">
    <source>
        <dbReference type="SAM" id="MobiDB-lite"/>
    </source>
</evidence>
<proteinExistence type="predicted"/>
<comment type="caution">
    <text evidence="3">The sequence shown here is derived from an EMBL/GenBank/DDBJ whole genome shotgun (WGS) entry which is preliminary data.</text>
</comment>
<evidence type="ECO:0000313" key="3">
    <source>
        <dbReference type="EMBL" id="GAA5815963.1"/>
    </source>
</evidence>
<feature type="domain" description="DH" evidence="2">
    <location>
        <begin position="387"/>
        <end position="589"/>
    </location>
</feature>
<dbReference type="InterPro" id="IPR035899">
    <property type="entry name" value="DBL_dom_sf"/>
</dbReference>
<dbReference type="InterPro" id="IPR000219">
    <property type="entry name" value="DH_dom"/>
</dbReference>
<keyword evidence="4" id="KW-1185">Reference proteome</keyword>
<evidence type="ECO:0000259" key="2">
    <source>
        <dbReference type="PROSITE" id="PS50010"/>
    </source>
</evidence>
<dbReference type="Gene3D" id="1.20.900.10">
    <property type="entry name" value="Dbl homology (DH) domain"/>
    <property type="match status" value="1"/>
</dbReference>
<dbReference type="SMART" id="SM00325">
    <property type="entry name" value="RhoGEF"/>
    <property type="match status" value="1"/>
</dbReference>
<feature type="region of interest" description="Disordered" evidence="1">
    <location>
        <begin position="87"/>
        <end position="144"/>
    </location>
</feature>
<protein>
    <recommendedName>
        <fullName evidence="2">DH domain-containing protein</fullName>
    </recommendedName>
</protein>
<dbReference type="Pfam" id="PF00621">
    <property type="entry name" value="RhoGEF"/>
    <property type="match status" value="1"/>
</dbReference>
<gene>
    <name evidence="3" type="ORF">MFLAVUS_009482</name>
</gene>
<dbReference type="Proteomes" id="UP001473302">
    <property type="component" value="Unassembled WGS sequence"/>
</dbReference>
<dbReference type="InterPro" id="IPR051092">
    <property type="entry name" value="FYVE_RhoGEF_PH"/>
</dbReference>
<dbReference type="PANTHER" id="PTHR12673:SF159">
    <property type="entry name" value="LD03170P"/>
    <property type="match status" value="1"/>
</dbReference>
<dbReference type="SUPFAM" id="SSF48065">
    <property type="entry name" value="DBL homology domain (DH-domain)"/>
    <property type="match status" value="1"/>
</dbReference>
<organism evidence="3 4">
    <name type="scientific">Mucor flavus</name>
    <dbReference type="NCBI Taxonomy" id="439312"/>
    <lineage>
        <taxon>Eukaryota</taxon>
        <taxon>Fungi</taxon>
        <taxon>Fungi incertae sedis</taxon>
        <taxon>Mucoromycota</taxon>
        <taxon>Mucoromycotina</taxon>
        <taxon>Mucoromycetes</taxon>
        <taxon>Mucorales</taxon>
        <taxon>Mucorineae</taxon>
        <taxon>Mucoraceae</taxon>
        <taxon>Mucor</taxon>
    </lineage>
</organism>
<name>A0ABP9ZA30_9FUNG</name>
<dbReference type="PANTHER" id="PTHR12673">
    <property type="entry name" value="FACIOGENITAL DYSPLASIA PROTEIN"/>
    <property type="match status" value="1"/>
</dbReference>
<dbReference type="EMBL" id="BAABUK010000029">
    <property type="protein sequence ID" value="GAA5815963.1"/>
    <property type="molecule type" value="Genomic_DNA"/>
</dbReference>
<accession>A0ABP9ZA30</accession>
<reference evidence="3 4" key="1">
    <citation type="submission" date="2024-04" db="EMBL/GenBank/DDBJ databases">
        <title>genome sequences of Mucor flavus KT1a and Helicostylum pulchrum KT1b strains isolated from the surface of a dry-aged beef.</title>
        <authorList>
            <person name="Toyotome T."/>
            <person name="Hosono M."/>
            <person name="Torimaru M."/>
            <person name="Fukuda K."/>
            <person name="Mikami N."/>
        </authorList>
    </citation>
    <scope>NUCLEOTIDE SEQUENCE [LARGE SCALE GENOMIC DNA]</scope>
    <source>
        <strain evidence="3 4">KT1a</strain>
    </source>
</reference>
<dbReference type="PROSITE" id="PS50010">
    <property type="entry name" value="DH_2"/>
    <property type="match status" value="1"/>
</dbReference>
<evidence type="ECO:0000313" key="4">
    <source>
        <dbReference type="Proteomes" id="UP001473302"/>
    </source>
</evidence>
<sequence length="595" mass="67902">MHSIAIDKSPIRPSLSIDTNLKKKRWSKSIFSSKETIHSPEEPTLNESITINSSLSNLSDKIKSAHSHRTHGVQSVLKKLPRPHFHIRSSANKHTPGDEDCTFNPVAPEPVHPPLVNWSPEAPLSPPPWELKQQPSQKSDKVSSKTYSTFLTMSSDGFEEYDSISTFDSRASNDYHSDSELGNLSSMTEKIKLDDTEMFSPSDSIDHESDITLVGSTLSAGGPRIRRRSSCPSYDQVSPTSTLAENDIIAITEQHTRHMSVLKKYKHPADKKSALKSCQKAKARAAEAAANGTSITQTNSFYASFCEDMKYLYIPNVFDSVTRELIVEFSVIKPRKYKLHRKTSWKREAKALMSWHHTLEESIQKPEEKIEINPSMPLDKQLKYELTRKFIMREFFDTEVNFWNQLYYSKVIFYDAVISGLSKGNQLIKEVDVDIFANLFDLMQFSAKLINRLRHFQMEHTEVSPELQLDPIHNVVSNKLYLGKAMREMSKDMVVFLRCALDYKENRKNIDNNVDNKAFVLYNQKLSLRKETSQFTILDYLIIPIQRVARYGLLLADLIKHSEPTHPDYGDLVLSHKIVTSLAAAMNSSQKKKKP</sequence>